<feature type="transmembrane region" description="Helical" evidence="7">
    <location>
        <begin position="122"/>
        <end position="143"/>
    </location>
</feature>
<accession>A0A507DSL6</accession>
<evidence type="ECO:0000256" key="6">
    <source>
        <dbReference type="SAM" id="MobiDB-lite"/>
    </source>
</evidence>
<feature type="transmembrane region" description="Helical" evidence="7">
    <location>
        <begin position="62"/>
        <end position="84"/>
    </location>
</feature>
<organism evidence="8 9">
    <name type="scientific">Powellomyces hirtus</name>
    <dbReference type="NCBI Taxonomy" id="109895"/>
    <lineage>
        <taxon>Eukaryota</taxon>
        <taxon>Fungi</taxon>
        <taxon>Fungi incertae sedis</taxon>
        <taxon>Chytridiomycota</taxon>
        <taxon>Chytridiomycota incertae sedis</taxon>
        <taxon>Chytridiomycetes</taxon>
        <taxon>Spizellomycetales</taxon>
        <taxon>Powellomycetaceae</taxon>
        <taxon>Powellomyces</taxon>
    </lineage>
</organism>
<feature type="transmembrane region" description="Helical" evidence="7">
    <location>
        <begin position="90"/>
        <end position="110"/>
    </location>
</feature>
<feature type="transmembrane region" description="Helical" evidence="7">
    <location>
        <begin position="329"/>
        <end position="353"/>
    </location>
</feature>
<feature type="compositionally biased region" description="Low complexity" evidence="6">
    <location>
        <begin position="1"/>
        <end position="19"/>
    </location>
</feature>
<evidence type="ECO:0000256" key="4">
    <source>
        <dbReference type="ARBA" id="ARBA00022989"/>
    </source>
</evidence>
<keyword evidence="3 7" id="KW-0812">Transmembrane</keyword>
<dbReference type="GO" id="GO:0015171">
    <property type="term" value="F:amino acid transmembrane transporter activity"/>
    <property type="evidence" value="ECO:0007669"/>
    <property type="project" value="TreeGrafter"/>
</dbReference>
<dbReference type="Gene3D" id="1.20.1740.10">
    <property type="entry name" value="Amino acid/polyamine transporter I"/>
    <property type="match status" value="1"/>
</dbReference>
<dbReference type="GO" id="GO:0005886">
    <property type="term" value="C:plasma membrane"/>
    <property type="evidence" value="ECO:0007669"/>
    <property type="project" value="TreeGrafter"/>
</dbReference>
<sequence length="559" mass="59517">MSKEYATTATPVTTSTSGTHRPGFGGKVSRIVGRVFGRQDIDTLHAAIAHIEYKKTLTALDLTLLGIGAIIGAGIFVLTGVAAAKHAGPALVISFLIAGFVCGLASLCYAEMGSMVPASGSAYTFTYVALGEGLAWICGWDLMLEYMVGAATVAVGWSHYLQNFITQVAGEGAYNHRFTMAPFKWYEVGDKDRGIPSESAHFGLNTFRCGGTDEAPEFCNPYIDLPAIAIVIMVTALLVFGIRSSARVNSVLVALKVTVVLMFIFAGLKFINKANYVPFIPPEEGPKKYGVSGVFAGAVTVFFAYIGFDAVSTTAQEAKNPQRDLPIGIIGSLTICTALYVAVAAVLSGLLPLKRIAEADVMSAPVSQALLIAAQGQGVNLKWLTIIITIAAIAGLSSVILVMLMGQPRIFAAMAKDGLLPAVFAKMHPKYGTPYVTTLTTGFITMLFAGLLPVDILGNLTSVGTLLAFFFVSASTLVLKITQPLRPRPFQIPGGKIGGFAVPILSMASVIFLLSQTTPAAISRVFIWMALGTLIYLFYGYRHSKNRFDPARTLHHVDM</sequence>
<comment type="caution">
    <text evidence="8">The sequence shown here is derived from an EMBL/GenBank/DDBJ whole genome shotgun (WGS) entry which is preliminary data.</text>
</comment>
<proteinExistence type="predicted"/>
<evidence type="ECO:0000256" key="1">
    <source>
        <dbReference type="ARBA" id="ARBA00004141"/>
    </source>
</evidence>
<evidence type="ECO:0000313" key="8">
    <source>
        <dbReference type="EMBL" id="TPX54734.1"/>
    </source>
</evidence>
<feature type="transmembrane region" description="Helical" evidence="7">
    <location>
        <begin position="494"/>
        <end position="515"/>
    </location>
</feature>
<evidence type="ECO:0000256" key="5">
    <source>
        <dbReference type="ARBA" id="ARBA00023136"/>
    </source>
</evidence>
<keyword evidence="4 7" id="KW-1133">Transmembrane helix</keyword>
<evidence type="ECO:0000313" key="9">
    <source>
        <dbReference type="Proteomes" id="UP000318582"/>
    </source>
</evidence>
<dbReference type="PIRSF" id="PIRSF006060">
    <property type="entry name" value="AA_transporter"/>
    <property type="match status" value="1"/>
</dbReference>
<feature type="transmembrane region" description="Helical" evidence="7">
    <location>
        <begin position="521"/>
        <end position="539"/>
    </location>
</feature>
<feature type="transmembrane region" description="Helical" evidence="7">
    <location>
        <begin position="435"/>
        <end position="454"/>
    </location>
</feature>
<gene>
    <name evidence="8" type="ORF">PhCBS80983_g05797</name>
</gene>
<keyword evidence="9" id="KW-1185">Reference proteome</keyword>
<feature type="transmembrane region" description="Helical" evidence="7">
    <location>
        <begin position="383"/>
        <end position="406"/>
    </location>
</feature>
<evidence type="ECO:0000256" key="2">
    <source>
        <dbReference type="ARBA" id="ARBA00022448"/>
    </source>
</evidence>
<dbReference type="STRING" id="109895.A0A507DSL6"/>
<keyword evidence="5 7" id="KW-0472">Membrane</keyword>
<feature type="region of interest" description="Disordered" evidence="6">
    <location>
        <begin position="1"/>
        <end position="21"/>
    </location>
</feature>
<dbReference type="AlphaFoldDB" id="A0A507DSL6"/>
<dbReference type="PANTHER" id="PTHR43243">
    <property type="entry name" value="INNER MEMBRANE TRANSPORTER YGJI-RELATED"/>
    <property type="match status" value="1"/>
</dbReference>
<protein>
    <recommendedName>
        <fullName evidence="10">Cationic amino acid transporter C-terminal domain-containing protein</fullName>
    </recommendedName>
</protein>
<feature type="transmembrane region" description="Helical" evidence="7">
    <location>
        <begin position="291"/>
        <end position="308"/>
    </location>
</feature>
<feature type="transmembrane region" description="Helical" evidence="7">
    <location>
        <begin position="252"/>
        <end position="271"/>
    </location>
</feature>
<feature type="transmembrane region" description="Helical" evidence="7">
    <location>
        <begin position="222"/>
        <end position="240"/>
    </location>
</feature>
<feature type="transmembrane region" description="Helical" evidence="7">
    <location>
        <begin position="460"/>
        <end position="482"/>
    </location>
</feature>
<dbReference type="Proteomes" id="UP000318582">
    <property type="component" value="Unassembled WGS sequence"/>
</dbReference>
<evidence type="ECO:0000256" key="7">
    <source>
        <dbReference type="SAM" id="Phobius"/>
    </source>
</evidence>
<dbReference type="EMBL" id="QEAQ01000142">
    <property type="protein sequence ID" value="TPX54734.1"/>
    <property type="molecule type" value="Genomic_DNA"/>
</dbReference>
<keyword evidence="2" id="KW-0813">Transport</keyword>
<reference evidence="8 9" key="1">
    <citation type="journal article" date="2019" name="Sci. Rep.">
        <title>Comparative genomics of chytrid fungi reveal insights into the obligate biotrophic and pathogenic lifestyle of Synchytrium endobioticum.</title>
        <authorList>
            <person name="van de Vossenberg B.T.L.H."/>
            <person name="Warris S."/>
            <person name="Nguyen H.D.T."/>
            <person name="van Gent-Pelzer M.P.E."/>
            <person name="Joly D.L."/>
            <person name="van de Geest H.C."/>
            <person name="Bonants P.J.M."/>
            <person name="Smith D.S."/>
            <person name="Levesque C.A."/>
            <person name="van der Lee T.A.J."/>
        </authorList>
    </citation>
    <scope>NUCLEOTIDE SEQUENCE [LARGE SCALE GENOMIC DNA]</scope>
    <source>
        <strain evidence="8 9">CBS 809.83</strain>
    </source>
</reference>
<evidence type="ECO:0000256" key="3">
    <source>
        <dbReference type="ARBA" id="ARBA00022692"/>
    </source>
</evidence>
<name>A0A507DSL6_9FUNG</name>
<dbReference type="PANTHER" id="PTHR43243:SF4">
    <property type="entry name" value="CATIONIC AMINO ACID TRANSPORTER 4"/>
    <property type="match status" value="1"/>
</dbReference>
<dbReference type="InterPro" id="IPR002293">
    <property type="entry name" value="AA/rel_permease1"/>
</dbReference>
<comment type="subcellular location">
    <subcellularLocation>
        <location evidence="1">Membrane</location>
        <topology evidence="1">Multi-pass membrane protein</topology>
    </subcellularLocation>
</comment>
<dbReference type="Pfam" id="PF13520">
    <property type="entry name" value="AA_permease_2"/>
    <property type="match status" value="1"/>
</dbReference>
<evidence type="ECO:0008006" key="10">
    <source>
        <dbReference type="Google" id="ProtNLM"/>
    </source>
</evidence>